<protein>
    <submittedName>
        <fullName evidence="1">Coproporphyrinogen III oxidase</fullName>
    </submittedName>
</protein>
<name>A0A348FZZ7_9HYPH</name>
<dbReference type="EMBL" id="AP018907">
    <property type="protein sequence ID" value="BBF92880.1"/>
    <property type="molecule type" value="Genomic_DNA"/>
</dbReference>
<gene>
    <name evidence="1" type="ORF">BLTE_15650</name>
</gene>
<dbReference type="Proteomes" id="UP000266934">
    <property type="component" value="Chromosome"/>
</dbReference>
<dbReference type="InterPro" id="IPR010413">
    <property type="entry name" value="HutX-like"/>
</dbReference>
<dbReference type="OrthoDB" id="8781266at2"/>
<dbReference type="CDD" id="cd16829">
    <property type="entry name" value="ChuX_HutX-like"/>
    <property type="match status" value="1"/>
</dbReference>
<evidence type="ECO:0000313" key="1">
    <source>
        <dbReference type="EMBL" id="BBF92880.1"/>
    </source>
</evidence>
<accession>A0A348FZZ7</accession>
<dbReference type="SUPFAM" id="SSF144064">
    <property type="entry name" value="Heme iron utilization protein-like"/>
    <property type="match status" value="1"/>
</dbReference>
<organism evidence="1 2">
    <name type="scientific">Blastochloris tepida</name>
    <dbReference type="NCBI Taxonomy" id="2233851"/>
    <lineage>
        <taxon>Bacteria</taxon>
        <taxon>Pseudomonadati</taxon>
        <taxon>Pseudomonadota</taxon>
        <taxon>Alphaproteobacteria</taxon>
        <taxon>Hyphomicrobiales</taxon>
        <taxon>Blastochloridaceae</taxon>
        <taxon>Blastochloris</taxon>
    </lineage>
</organism>
<dbReference type="RefSeq" id="WP_126399077.1">
    <property type="nucleotide sequence ID" value="NZ_AP018907.1"/>
</dbReference>
<sequence>MTVPAELVRRIAANPGLVIEQAAHEYGVSARTVVEALPAAMRRFAPASAFEEVMADIAGWGEVTVIVHTVDGIFEMTTAVPRGEIGHGYFNLMSSSGLHGHLRHDRCGGLGFVERPFMGKPSAAVLFFNIDGGIMFKVFVGRDESRALRVDQLEAFRALADRLAGAVEAAA</sequence>
<dbReference type="NCBIfam" id="TIGR04108">
    <property type="entry name" value="HutX"/>
    <property type="match status" value="1"/>
</dbReference>
<dbReference type="InterPro" id="IPR053733">
    <property type="entry name" value="Heme_Transport_Util_sf"/>
</dbReference>
<dbReference type="KEGG" id="blag:BLTE_15650"/>
<dbReference type="Gene3D" id="3.40.1570.10">
    <property type="entry name" value="HemS/ChuS/ChuX like domains"/>
    <property type="match status" value="1"/>
</dbReference>
<dbReference type="Pfam" id="PF06228">
    <property type="entry name" value="ChuX_HutX"/>
    <property type="match status" value="1"/>
</dbReference>
<keyword evidence="2" id="KW-1185">Reference proteome</keyword>
<dbReference type="PIRSF" id="PIRSF030840">
    <property type="entry name" value="DUF1008"/>
    <property type="match status" value="1"/>
</dbReference>
<proteinExistence type="predicted"/>
<evidence type="ECO:0000313" key="2">
    <source>
        <dbReference type="Proteomes" id="UP000266934"/>
    </source>
</evidence>
<dbReference type="AlphaFoldDB" id="A0A348FZZ7"/>
<reference evidence="1 2" key="1">
    <citation type="submission" date="2018-08" db="EMBL/GenBank/DDBJ databases">
        <title>Complete genome sequencing of Blastochloris tepida GI.</title>
        <authorList>
            <person name="Tsukatani Y."/>
            <person name="Mori H."/>
        </authorList>
    </citation>
    <scope>NUCLEOTIDE SEQUENCE [LARGE SCALE GENOMIC DNA]</scope>
    <source>
        <strain evidence="1 2">GI</strain>
    </source>
</reference>